<dbReference type="GO" id="GO:0000712">
    <property type="term" value="P:resolution of meiotic recombination intermediates"/>
    <property type="evidence" value="ECO:0007669"/>
    <property type="project" value="TreeGrafter"/>
</dbReference>
<evidence type="ECO:0000256" key="9">
    <source>
        <dbReference type="ARBA" id="ARBA00022842"/>
    </source>
</evidence>
<evidence type="ECO:0000256" key="8">
    <source>
        <dbReference type="ARBA" id="ARBA00022801"/>
    </source>
</evidence>
<evidence type="ECO:0000256" key="11">
    <source>
        <dbReference type="ARBA" id="ARBA00023204"/>
    </source>
</evidence>
<evidence type="ECO:0000256" key="6">
    <source>
        <dbReference type="ARBA" id="ARBA00022759"/>
    </source>
</evidence>
<dbReference type="GO" id="GO:0031297">
    <property type="term" value="P:replication fork processing"/>
    <property type="evidence" value="ECO:0007669"/>
    <property type="project" value="TreeGrafter"/>
</dbReference>
<keyword evidence="9" id="KW-0460">Magnesium</keyword>
<feature type="region of interest" description="Disordered" evidence="14">
    <location>
        <begin position="126"/>
        <end position="156"/>
    </location>
</feature>
<accession>A0A167QCK4</accession>
<evidence type="ECO:0000256" key="14">
    <source>
        <dbReference type="SAM" id="MobiDB-lite"/>
    </source>
</evidence>
<dbReference type="GO" id="GO:0008821">
    <property type="term" value="F:crossover junction DNA endonuclease activity"/>
    <property type="evidence" value="ECO:0007669"/>
    <property type="project" value="TreeGrafter"/>
</dbReference>
<comment type="caution">
    <text evidence="16">The sequence shown here is derived from an EMBL/GenBank/DDBJ whole genome shotgun (WGS) entry which is preliminary data.</text>
</comment>
<dbReference type="EMBL" id="AZHD01000014">
    <property type="protein sequence ID" value="OAA57514.1"/>
    <property type="molecule type" value="Genomic_DNA"/>
</dbReference>
<evidence type="ECO:0000313" key="17">
    <source>
        <dbReference type="Proteomes" id="UP000076874"/>
    </source>
</evidence>
<keyword evidence="11" id="KW-0234">DNA repair</keyword>
<feature type="compositionally biased region" description="Polar residues" evidence="14">
    <location>
        <begin position="434"/>
        <end position="451"/>
    </location>
</feature>
<gene>
    <name evidence="16" type="ORF">SPI_07173</name>
</gene>
<feature type="compositionally biased region" description="Basic and acidic residues" evidence="14">
    <location>
        <begin position="491"/>
        <end position="521"/>
    </location>
</feature>
<keyword evidence="13" id="KW-0469">Meiosis</keyword>
<keyword evidence="10" id="KW-0233">DNA recombination</keyword>
<feature type="compositionally biased region" description="Basic and acidic residues" evidence="14">
    <location>
        <begin position="457"/>
        <end position="479"/>
    </location>
</feature>
<evidence type="ECO:0000256" key="4">
    <source>
        <dbReference type="ARBA" id="ARBA00022722"/>
    </source>
</evidence>
<dbReference type="GO" id="GO:0005634">
    <property type="term" value="C:nucleus"/>
    <property type="evidence" value="ECO:0007669"/>
    <property type="project" value="UniProtKB-SubCell"/>
</dbReference>
<dbReference type="CDD" id="cd20085">
    <property type="entry name" value="XPF_nuclease_Mms4"/>
    <property type="match status" value="1"/>
</dbReference>
<dbReference type="InterPro" id="IPR047521">
    <property type="entry name" value="XPF_nuclease_EME1_ascomycetes"/>
</dbReference>
<protein>
    <submittedName>
        <fullName evidence="16">Alpha-mannosyltransferase</fullName>
    </submittedName>
</protein>
<feature type="region of interest" description="Disordered" evidence="14">
    <location>
        <begin position="168"/>
        <end position="415"/>
    </location>
</feature>
<comment type="cofactor">
    <cofactor evidence="1">
        <name>Mg(2+)</name>
        <dbReference type="ChEBI" id="CHEBI:18420"/>
    </cofactor>
</comment>
<keyword evidence="8" id="KW-0378">Hydrolase</keyword>
<dbReference type="InterPro" id="IPR006166">
    <property type="entry name" value="ERCC4_domain"/>
</dbReference>
<evidence type="ECO:0000256" key="2">
    <source>
        <dbReference type="ARBA" id="ARBA00004123"/>
    </source>
</evidence>
<proteinExistence type="inferred from homology"/>
<evidence type="ECO:0000256" key="12">
    <source>
        <dbReference type="ARBA" id="ARBA00023242"/>
    </source>
</evidence>
<dbReference type="FunFam" id="1.10.150.670:FF:000004">
    <property type="entry name" value="Crossover junction endonuclease EME1"/>
    <property type="match status" value="1"/>
</dbReference>
<dbReference type="InterPro" id="IPR042530">
    <property type="entry name" value="EME1/EME2_C"/>
</dbReference>
<feature type="compositionally biased region" description="Polar residues" evidence="14">
    <location>
        <begin position="267"/>
        <end position="279"/>
    </location>
</feature>
<dbReference type="OrthoDB" id="343092at2759"/>
<keyword evidence="4" id="KW-0540">Nuclease</keyword>
<keyword evidence="5" id="KW-0479">Metal-binding</keyword>
<keyword evidence="16" id="KW-0808">Transferase</keyword>
<feature type="region of interest" description="Disordered" evidence="14">
    <location>
        <begin position="432"/>
        <end position="521"/>
    </location>
</feature>
<evidence type="ECO:0000256" key="1">
    <source>
        <dbReference type="ARBA" id="ARBA00001946"/>
    </source>
</evidence>
<dbReference type="PANTHER" id="PTHR21077:SF5">
    <property type="entry name" value="CROSSOVER JUNCTION ENDONUCLEASE MMS4"/>
    <property type="match status" value="1"/>
</dbReference>
<keyword evidence="16" id="KW-0328">Glycosyltransferase</keyword>
<dbReference type="GO" id="GO:0016757">
    <property type="term" value="F:glycosyltransferase activity"/>
    <property type="evidence" value="ECO:0007669"/>
    <property type="project" value="UniProtKB-KW"/>
</dbReference>
<name>A0A167QCK4_9HYPO</name>
<comment type="similarity">
    <text evidence="3">Belongs to the EME1/MMS4 family.</text>
</comment>
<evidence type="ECO:0000259" key="15">
    <source>
        <dbReference type="SMART" id="SM00891"/>
    </source>
</evidence>
<dbReference type="Gene3D" id="3.40.50.10130">
    <property type="match status" value="1"/>
</dbReference>
<keyword evidence="12" id="KW-0539">Nucleus</keyword>
<dbReference type="Proteomes" id="UP000076874">
    <property type="component" value="Unassembled WGS sequence"/>
</dbReference>
<evidence type="ECO:0000313" key="16">
    <source>
        <dbReference type="EMBL" id="OAA57514.1"/>
    </source>
</evidence>
<dbReference type="STRING" id="1081102.A0A167QCK4"/>
<dbReference type="SMART" id="SM00891">
    <property type="entry name" value="ERCC4"/>
    <property type="match status" value="1"/>
</dbReference>
<dbReference type="GO" id="GO:0003677">
    <property type="term" value="F:DNA binding"/>
    <property type="evidence" value="ECO:0007669"/>
    <property type="project" value="InterPro"/>
</dbReference>
<feature type="domain" description="ERCC4" evidence="15">
    <location>
        <begin position="557"/>
        <end position="886"/>
    </location>
</feature>
<keyword evidence="7" id="KW-0227">DNA damage</keyword>
<dbReference type="GO" id="GO:0006302">
    <property type="term" value="P:double-strand break repair"/>
    <property type="evidence" value="ECO:0007669"/>
    <property type="project" value="TreeGrafter"/>
</dbReference>
<reference evidence="16 17" key="1">
    <citation type="journal article" date="2016" name="Genome Biol. Evol.">
        <title>Divergent and convergent evolution of fungal pathogenicity.</title>
        <authorList>
            <person name="Shang Y."/>
            <person name="Xiao G."/>
            <person name="Zheng P."/>
            <person name="Cen K."/>
            <person name="Zhan S."/>
            <person name="Wang C."/>
        </authorList>
    </citation>
    <scope>NUCLEOTIDE SEQUENCE [LARGE SCALE GENOMIC DNA]</scope>
    <source>
        <strain evidence="16 17">RCEF 264</strain>
    </source>
</reference>
<feature type="compositionally biased region" description="Acidic residues" evidence="14">
    <location>
        <begin position="399"/>
        <end position="413"/>
    </location>
</feature>
<dbReference type="GO" id="GO:0048476">
    <property type="term" value="C:Holliday junction resolvase complex"/>
    <property type="evidence" value="ECO:0007669"/>
    <property type="project" value="InterPro"/>
</dbReference>
<feature type="compositionally biased region" description="Low complexity" evidence="14">
    <location>
        <begin position="480"/>
        <end position="490"/>
    </location>
</feature>
<dbReference type="GO" id="GO:0046872">
    <property type="term" value="F:metal ion binding"/>
    <property type="evidence" value="ECO:0007669"/>
    <property type="project" value="UniProtKB-KW"/>
</dbReference>
<comment type="subcellular location">
    <subcellularLocation>
        <location evidence="2">Nucleus</location>
    </subcellularLocation>
</comment>
<feature type="region of interest" description="Disordered" evidence="14">
    <location>
        <begin position="742"/>
        <end position="777"/>
    </location>
</feature>
<evidence type="ECO:0000256" key="13">
    <source>
        <dbReference type="ARBA" id="ARBA00023254"/>
    </source>
</evidence>
<dbReference type="GO" id="GO:0031573">
    <property type="term" value="P:mitotic intra-S DNA damage checkpoint signaling"/>
    <property type="evidence" value="ECO:0007669"/>
    <property type="project" value="TreeGrafter"/>
</dbReference>
<dbReference type="Pfam" id="PF02732">
    <property type="entry name" value="ERCC4"/>
    <property type="match status" value="1"/>
</dbReference>
<dbReference type="AlphaFoldDB" id="A0A167QCK4"/>
<organism evidence="16 17">
    <name type="scientific">Niveomyces insectorum RCEF 264</name>
    <dbReference type="NCBI Taxonomy" id="1081102"/>
    <lineage>
        <taxon>Eukaryota</taxon>
        <taxon>Fungi</taxon>
        <taxon>Dikarya</taxon>
        <taxon>Ascomycota</taxon>
        <taxon>Pezizomycotina</taxon>
        <taxon>Sordariomycetes</taxon>
        <taxon>Hypocreomycetidae</taxon>
        <taxon>Hypocreales</taxon>
        <taxon>Cordycipitaceae</taxon>
        <taxon>Niveomyces</taxon>
    </lineage>
</organism>
<feature type="compositionally biased region" description="Acidic residues" evidence="14">
    <location>
        <begin position="229"/>
        <end position="241"/>
    </location>
</feature>
<evidence type="ECO:0000256" key="7">
    <source>
        <dbReference type="ARBA" id="ARBA00022763"/>
    </source>
</evidence>
<keyword evidence="17" id="KW-1185">Reference proteome</keyword>
<evidence type="ECO:0000256" key="3">
    <source>
        <dbReference type="ARBA" id="ARBA00005313"/>
    </source>
</evidence>
<dbReference type="InterPro" id="IPR033310">
    <property type="entry name" value="Mms4/EME1/EME2"/>
</dbReference>
<dbReference type="PANTHER" id="PTHR21077">
    <property type="entry name" value="EME1 PROTEIN"/>
    <property type="match status" value="1"/>
</dbReference>
<evidence type="ECO:0000256" key="10">
    <source>
        <dbReference type="ARBA" id="ARBA00023172"/>
    </source>
</evidence>
<sequence>MAGDVVVLLSSDDADGDDHLFVTPSREVPAPRTTAASLVGKHTATARQDEDARAASSVNTRPAVICIEDTPAAVIQGDADGWNRLRPARRGNFVDMDMPSDGLPSLSSSPFPLSLSARKRLLPTVPAAAQRGRHEESAASAFGHGTDDGKMMDPSCGRPSGFVCEVSWDESIGSPTRLDEDEGGRDPRPSKRPRLGADATTNVMSSARDDDAPSRSLAYSLRSPFSPLPEDEREEEREDGLDTTHLPPQQTRRPTAVNDNVDCIDLLSSSGSDTGQLASTRAPFDRDSDLDDFDALFARTSARPPQKQPKPPPDNNRRQRSVEIMTLSSSSPPPSRPTSSSAAFQRPNLGRTSHASLSSSLRHREGFSGRSTAAFGPPRPRQRLPLQRSFSENHAFAFTDDDDDKDDDDDEINDREAFANHIDHLVATWRKDNSQGQQPAGPTRLGSSNAALQRRRTAPDERAAARGRRKDAGPVRQRADTTATATTAAAREAEKEARRREKEAERARRQQQKEVDKERRRIAMDMAKEKKTAERAAAAAFNDANKSRVDKAVAAPEMIVRLPATLPQATREVTETLLGAIKAESQPWTSPVGNVVTWRRKVTAEYDAALGHWVPVAQRVVDERHALVVLRGDELVQLIVAADDDPMSADVAQTPLPPPPPLDGRGGGLDGHVRTMQQHFPGHTLLYLVEGLNAWKSKNRSIRNRQFAAAVRNAGGAAAIAGTGAANTADGGDDAETTTAAAATRPSDRLGQRGRNNNNSSNDHRRTKPRNKPQAVDEARVDDALLALQVAHEGVLVHETASALDTARWIKIFTEQLATAPYRQQTEARYAAAAAFCMDRGQIASGDGAAETYALMLQQIGRVTEPVAQGIAARFPTVPKLVRGLAAEGPLALEACLRTRNRHGELSDRTVGPALSRRIYNVFMGQDERSTDV</sequence>
<evidence type="ECO:0000256" key="5">
    <source>
        <dbReference type="ARBA" id="ARBA00022723"/>
    </source>
</evidence>
<keyword evidence="6" id="KW-0255">Endonuclease</keyword>
<dbReference type="Gene3D" id="1.10.150.670">
    <property type="entry name" value="Crossover junction endonuclease EME1, DNA-binding domain"/>
    <property type="match status" value="1"/>
</dbReference>